<dbReference type="EnsemblFungi" id="MAPG_03014T0">
    <property type="protein sequence ID" value="MAPG_03014T0"/>
    <property type="gene ID" value="MAPG_03014"/>
</dbReference>
<proteinExistence type="predicted"/>
<reference evidence="3" key="4">
    <citation type="journal article" date="2015" name="G3 (Bethesda)">
        <title>Genome sequences of three phytopathogenic species of the Magnaporthaceae family of fungi.</title>
        <authorList>
            <person name="Okagaki L.H."/>
            <person name="Nunes C.C."/>
            <person name="Sailsbery J."/>
            <person name="Clay B."/>
            <person name="Brown D."/>
            <person name="John T."/>
            <person name="Oh Y."/>
            <person name="Young N."/>
            <person name="Fitzgerald M."/>
            <person name="Haas B.J."/>
            <person name="Zeng Q."/>
            <person name="Young S."/>
            <person name="Adiconis X."/>
            <person name="Fan L."/>
            <person name="Levin J.Z."/>
            <person name="Mitchell T.K."/>
            <person name="Okubara P.A."/>
            <person name="Farman M.L."/>
            <person name="Kohn L.M."/>
            <person name="Birren B."/>
            <person name="Ma L.-J."/>
            <person name="Dean R.A."/>
        </authorList>
    </citation>
    <scope>NUCLEOTIDE SEQUENCE</scope>
    <source>
        <strain evidence="3">ATCC 64411 / 73-15</strain>
    </source>
</reference>
<sequence length="170" mass="18707">MAIRDRWNRMRSATTSSATYKSPPASPGASPVSAPASPGVWATITGFSWSSRSNTASSSTSTKTSTSSADHQRRNTQQQPRSPQHQQQQQQSPRARITFTLPSRPSLKRPAMVGRRSRTHPLERPLTEENLRYQEVFANYALTFGSNRCSSDGEISPCCSRRGSLDIPPA</sequence>
<dbReference type="Proteomes" id="UP000011715">
    <property type="component" value="Unassembled WGS sequence"/>
</dbReference>
<feature type="compositionally biased region" description="Low complexity" evidence="1">
    <location>
        <begin position="27"/>
        <end position="38"/>
    </location>
</feature>
<dbReference type="EMBL" id="GL876967">
    <property type="protein sequence ID" value="KLU83965.1"/>
    <property type="molecule type" value="Genomic_DNA"/>
</dbReference>
<feature type="region of interest" description="Disordered" evidence="1">
    <location>
        <begin position="1"/>
        <end position="38"/>
    </location>
</feature>
<gene>
    <name evidence="2" type="ORF">MAPG_03014</name>
</gene>
<dbReference type="EMBL" id="ADBL01000729">
    <property type="status" value="NOT_ANNOTATED_CDS"/>
    <property type="molecule type" value="Genomic_DNA"/>
</dbReference>
<accession>A0A0C4DSX0</accession>
<evidence type="ECO:0000313" key="4">
    <source>
        <dbReference type="Proteomes" id="UP000011715"/>
    </source>
</evidence>
<dbReference type="OrthoDB" id="4825861at2759"/>
<dbReference type="AlphaFoldDB" id="A0A0C4DSX0"/>
<feature type="compositionally biased region" description="Low complexity" evidence="1">
    <location>
        <begin position="50"/>
        <end position="68"/>
    </location>
</feature>
<dbReference type="eggNOG" id="ENOG502RAIS">
    <property type="taxonomic scope" value="Eukaryota"/>
</dbReference>
<feature type="compositionally biased region" description="Low complexity" evidence="1">
    <location>
        <begin position="77"/>
        <end position="94"/>
    </location>
</feature>
<reference evidence="4" key="2">
    <citation type="submission" date="2010-05" db="EMBL/GenBank/DDBJ databases">
        <title>The genome sequence of Magnaporthe poae strain ATCC 64411.</title>
        <authorList>
            <person name="Ma L.-J."/>
            <person name="Dead R."/>
            <person name="Young S."/>
            <person name="Zeng Q."/>
            <person name="Koehrsen M."/>
            <person name="Alvarado L."/>
            <person name="Berlin A."/>
            <person name="Chapman S.B."/>
            <person name="Chen Z."/>
            <person name="Freedman E."/>
            <person name="Gellesch M."/>
            <person name="Goldberg J."/>
            <person name="Griggs A."/>
            <person name="Gujja S."/>
            <person name="Heilman E.R."/>
            <person name="Heiman D."/>
            <person name="Hepburn T."/>
            <person name="Howarth C."/>
            <person name="Jen D."/>
            <person name="Larson L."/>
            <person name="Mehta T."/>
            <person name="Neiman D."/>
            <person name="Pearson M."/>
            <person name="Roberts A."/>
            <person name="Saif S."/>
            <person name="Shea T."/>
            <person name="Shenoy N."/>
            <person name="Sisk P."/>
            <person name="Stolte C."/>
            <person name="Sykes S."/>
            <person name="Walk T."/>
            <person name="White J."/>
            <person name="Yandava C."/>
            <person name="Haas B."/>
            <person name="Nusbaum C."/>
            <person name="Birren B."/>
        </authorList>
    </citation>
    <scope>NUCLEOTIDE SEQUENCE [LARGE SCALE GENOMIC DNA]</scope>
    <source>
        <strain evidence="4">ATCC 64411 / 73-15</strain>
    </source>
</reference>
<evidence type="ECO:0000313" key="2">
    <source>
        <dbReference type="EMBL" id="KLU83965.1"/>
    </source>
</evidence>
<name>A0A0C4DSX0_MAGP6</name>
<dbReference type="OMA" id="LSRTWTW"/>
<feature type="compositionally biased region" description="Polar residues" evidence="1">
    <location>
        <begin position="11"/>
        <end position="20"/>
    </location>
</feature>
<protein>
    <submittedName>
        <fullName evidence="2 3">Uncharacterized protein</fullName>
    </submittedName>
</protein>
<keyword evidence="4" id="KW-1185">Reference proteome</keyword>
<reference evidence="2" key="3">
    <citation type="submission" date="2011-03" db="EMBL/GenBank/DDBJ databases">
        <title>Annotation of Magnaporthe poae ATCC 64411.</title>
        <authorList>
            <person name="Ma L.-J."/>
            <person name="Dead R."/>
            <person name="Young S.K."/>
            <person name="Zeng Q."/>
            <person name="Gargeya S."/>
            <person name="Fitzgerald M."/>
            <person name="Haas B."/>
            <person name="Abouelleil A."/>
            <person name="Alvarado L."/>
            <person name="Arachchi H.M."/>
            <person name="Berlin A."/>
            <person name="Brown A."/>
            <person name="Chapman S.B."/>
            <person name="Chen Z."/>
            <person name="Dunbar C."/>
            <person name="Freedman E."/>
            <person name="Gearin G."/>
            <person name="Gellesch M."/>
            <person name="Goldberg J."/>
            <person name="Griggs A."/>
            <person name="Gujja S."/>
            <person name="Heiman D."/>
            <person name="Howarth C."/>
            <person name="Larson L."/>
            <person name="Lui A."/>
            <person name="MacDonald P.J.P."/>
            <person name="Mehta T."/>
            <person name="Montmayeur A."/>
            <person name="Murphy C."/>
            <person name="Neiman D."/>
            <person name="Pearson M."/>
            <person name="Priest M."/>
            <person name="Roberts A."/>
            <person name="Saif S."/>
            <person name="Shea T."/>
            <person name="Shenoy N."/>
            <person name="Sisk P."/>
            <person name="Stolte C."/>
            <person name="Sykes S."/>
            <person name="Yandava C."/>
            <person name="Wortman J."/>
            <person name="Nusbaum C."/>
            <person name="Birren B."/>
        </authorList>
    </citation>
    <scope>NUCLEOTIDE SEQUENCE</scope>
    <source>
        <strain evidence="2">ATCC 64411</strain>
    </source>
</reference>
<reference evidence="3" key="5">
    <citation type="submission" date="2015-06" db="UniProtKB">
        <authorList>
            <consortium name="EnsemblFungi"/>
        </authorList>
    </citation>
    <scope>IDENTIFICATION</scope>
    <source>
        <strain evidence="3">ATCC 64411</strain>
    </source>
</reference>
<evidence type="ECO:0000256" key="1">
    <source>
        <dbReference type="SAM" id="MobiDB-lite"/>
    </source>
</evidence>
<feature type="region of interest" description="Disordered" evidence="1">
    <location>
        <begin position="50"/>
        <end position="117"/>
    </location>
</feature>
<dbReference type="VEuPathDB" id="FungiDB:MAPG_03014"/>
<organism evidence="3 4">
    <name type="scientific">Magnaporthiopsis poae (strain ATCC 64411 / 73-15)</name>
    <name type="common">Kentucky bluegrass fungus</name>
    <name type="synonym">Magnaporthe poae</name>
    <dbReference type="NCBI Taxonomy" id="644358"/>
    <lineage>
        <taxon>Eukaryota</taxon>
        <taxon>Fungi</taxon>
        <taxon>Dikarya</taxon>
        <taxon>Ascomycota</taxon>
        <taxon>Pezizomycotina</taxon>
        <taxon>Sordariomycetes</taxon>
        <taxon>Sordariomycetidae</taxon>
        <taxon>Magnaporthales</taxon>
        <taxon>Magnaporthaceae</taxon>
        <taxon>Magnaporthiopsis</taxon>
    </lineage>
</organism>
<evidence type="ECO:0000313" key="3">
    <source>
        <dbReference type="EnsemblFungi" id="MAPG_03014T0"/>
    </source>
</evidence>
<reference evidence="2" key="1">
    <citation type="submission" date="2010-05" db="EMBL/GenBank/DDBJ databases">
        <title>The Genome Sequence of Magnaporthe poae strain ATCC 64411.</title>
        <authorList>
            <consortium name="The Broad Institute Genome Sequencing Platform"/>
            <consortium name="Broad Institute Genome Sequencing Center for Infectious Disease"/>
            <person name="Ma L.-J."/>
            <person name="Dead R."/>
            <person name="Young S."/>
            <person name="Zeng Q."/>
            <person name="Koehrsen M."/>
            <person name="Alvarado L."/>
            <person name="Berlin A."/>
            <person name="Chapman S.B."/>
            <person name="Chen Z."/>
            <person name="Freedman E."/>
            <person name="Gellesch M."/>
            <person name="Goldberg J."/>
            <person name="Griggs A."/>
            <person name="Gujja S."/>
            <person name="Heilman E.R."/>
            <person name="Heiman D."/>
            <person name="Hepburn T."/>
            <person name="Howarth C."/>
            <person name="Jen D."/>
            <person name="Larson L."/>
            <person name="Mehta T."/>
            <person name="Neiman D."/>
            <person name="Pearson M."/>
            <person name="Roberts A."/>
            <person name="Saif S."/>
            <person name="Shea T."/>
            <person name="Shenoy N."/>
            <person name="Sisk P."/>
            <person name="Stolte C."/>
            <person name="Sykes S."/>
            <person name="Walk T."/>
            <person name="White J."/>
            <person name="Yandava C."/>
            <person name="Haas B."/>
            <person name="Nusbaum C."/>
            <person name="Birren B."/>
        </authorList>
    </citation>
    <scope>NUCLEOTIDE SEQUENCE</scope>
    <source>
        <strain evidence="2">ATCC 64411</strain>
    </source>
</reference>